<evidence type="ECO:0000313" key="3">
    <source>
        <dbReference type="EMBL" id="NFV82105.1"/>
    </source>
</evidence>
<keyword evidence="1" id="KW-0238">DNA-binding</keyword>
<proteinExistence type="predicted"/>
<name>A0A7C9QW91_9PROT</name>
<evidence type="ECO:0000313" key="4">
    <source>
        <dbReference type="Proteomes" id="UP000480684"/>
    </source>
</evidence>
<keyword evidence="2" id="KW-0233">DNA recombination</keyword>
<dbReference type="Proteomes" id="UP000480684">
    <property type="component" value="Unassembled WGS sequence"/>
</dbReference>
<organism evidence="3 4">
    <name type="scientific">Magnetospirillum aberrantis SpK</name>
    <dbReference type="NCBI Taxonomy" id="908842"/>
    <lineage>
        <taxon>Bacteria</taxon>
        <taxon>Pseudomonadati</taxon>
        <taxon>Pseudomonadota</taxon>
        <taxon>Alphaproteobacteria</taxon>
        <taxon>Rhodospirillales</taxon>
        <taxon>Rhodospirillaceae</taxon>
        <taxon>Magnetospirillum</taxon>
    </lineage>
</organism>
<dbReference type="Gene3D" id="1.10.150.130">
    <property type="match status" value="1"/>
</dbReference>
<gene>
    <name evidence="3" type="ORF">G4223_18500</name>
</gene>
<dbReference type="Gene3D" id="1.10.443.10">
    <property type="entry name" value="Intergrase catalytic core"/>
    <property type="match status" value="1"/>
</dbReference>
<evidence type="ECO:0008006" key="5">
    <source>
        <dbReference type="Google" id="ProtNLM"/>
    </source>
</evidence>
<dbReference type="AlphaFoldDB" id="A0A7C9QW91"/>
<protein>
    <recommendedName>
        <fullName evidence="5">Tyrosine-type recombinase/integrase</fullName>
    </recommendedName>
</protein>
<dbReference type="SUPFAM" id="SSF56349">
    <property type="entry name" value="DNA breaking-rejoining enzymes"/>
    <property type="match status" value="1"/>
</dbReference>
<comment type="caution">
    <text evidence="3">The sequence shown here is derived from an EMBL/GenBank/DDBJ whole genome shotgun (WGS) entry which is preliminary data.</text>
</comment>
<evidence type="ECO:0000256" key="1">
    <source>
        <dbReference type="ARBA" id="ARBA00023125"/>
    </source>
</evidence>
<dbReference type="InterPro" id="IPR010998">
    <property type="entry name" value="Integrase_recombinase_N"/>
</dbReference>
<dbReference type="InterPro" id="IPR013762">
    <property type="entry name" value="Integrase-like_cat_sf"/>
</dbReference>
<evidence type="ECO:0000256" key="2">
    <source>
        <dbReference type="ARBA" id="ARBA00023172"/>
    </source>
</evidence>
<dbReference type="GO" id="GO:0003677">
    <property type="term" value="F:DNA binding"/>
    <property type="evidence" value="ECO:0007669"/>
    <property type="project" value="UniProtKB-KW"/>
</dbReference>
<reference evidence="3 4" key="1">
    <citation type="submission" date="2020-02" db="EMBL/GenBank/DDBJ databases">
        <authorList>
            <person name="Dziuba M."/>
            <person name="Kuznetsov B."/>
            <person name="Mardanov A."/>
            <person name="Ravin N."/>
            <person name="Grouzdev D."/>
        </authorList>
    </citation>
    <scope>NUCLEOTIDE SEQUENCE [LARGE SCALE GENOMIC DNA]</scope>
    <source>
        <strain evidence="3 4">SpK</strain>
    </source>
</reference>
<accession>A0A7C9QW91</accession>
<keyword evidence="4" id="KW-1185">Reference proteome</keyword>
<dbReference type="InterPro" id="IPR011010">
    <property type="entry name" value="DNA_brk_join_enz"/>
</dbReference>
<dbReference type="GO" id="GO:0015074">
    <property type="term" value="P:DNA integration"/>
    <property type="evidence" value="ECO:0007669"/>
    <property type="project" value="InterPro"/>
</dbReference>
<dbReference type="GO" id="GO:0006310">
    <property type="term" value="P:DNA recombination"/>
    <property type="evidence" value="ECO:0007669"/>
    <property type="project" value="UniProtKB-KW"/>
</dbReference>
<dbReference type="EMBL" id="JAAIYP010000045">
    <property type="protein sequence ID" value="NFV82105.1"/>
    <property type="molecule type" value="Genomic_DNA"/>
</dbReference>
<dbReference type="RefSeq" id="WP_163682793.1">
    <property type="nucleotide sequence ID" value="NZ_JAAIYP010000045.1"/>
</dbReference>
<sequence>MATEITVTEDIRLYIRDGTKNYSARIRLPDGKWKRISTGTSDENKAREQALHHYAEMKFRVSNNLVPDSRTVRHVCEQAKMEMQEALDAGSGKVIWNHYMFTIDKWIIPFFGNRPIDGLTYKDMKEWQDWKQAQWGRRMGYSTLRNHNSAMSQVFKCALLHSWMKDFQVPQQYNGGKAPEARNAFLDDDYTAIMQALSDAAGTGRKARSRVKREILECYVGVLCTSGLRPGIEMNTLRWCDYDPEWEAPDGSTHPELRVQAGKRGGRGVIVRAACRKWLTRMREISPPSKDTDLIFRYPDGEAVGDMNRTFQVVLKNAGLLIDHKGRKRTLYCCRHFYGTNILVFQPDIDPIFLAGAMGTSVAMLERYYADADPKRKASAFSGITRKPASLPGINIDSVVRKRKNIDF</sequence>